<name>A0A8E7G1U7_9VIRU</name>
<protein>
    <submittedName>
        <fullName evidence="2">Capsid protein</fullName>
    </submittedName>
</protein>
<sequence length="303" mass="34079">MARTRFSTRSRRFSRRSTRKTFRRRPITRRARRSGVKRRSMSRKTLLNVTSIKKKDTMLSYTNVTAAAPFGGATFGIAAATLTGATSAYEFLYCPTARDMFVNNTSTIGPTAMNSLRTASTCFIRGISEKIHIQSSTSQPWVWRRIVFAYKGPAFAITAPAGALIQQELVPQGQVRTVTNYNQSNLIREQLFRGKQGIDWTDIFMAPIDTANYNPLYDKTMTITSGNDSGFNKVYSRWHPINKNLTYNDDEDGLGEDTAKFSTAGRPGIGDIYVYDILRAEAAATTSDVLLFEPNAVLYWHER</sequence>
<organism evidence="2">
    <name type="scientific">Turdus hortulorum Genomoviridae sp</name>
    <dbReference type="NCBI Taxonomy" id="2814995"/>
    <lineage>
        <taxon>Viruses</taxon>
        <taxon>Monodnaviria</taxon>
        <taxon>Shotokuvirae</taxon>
        <taxon>Cressdnaviricota</taxon>
        <taxon>Repensiviricetes</taxon>
        <taxon>Geplafuvirales</taxon>
        <taxon>Genomoviridae</taxon>
    </lineage>
</organism>
<evidence type="ECO:0000313" key="2">
    <source>
        <dbReference type="EMBL" id="QVW56555.1"/>
    </source>
</evidence>
<dbReference type="EMBL" id="MW183002">
    <property type="protein sequence ID" value="QVW56555.1"/>
    <property type="molecule type" value="Genomic_DNA"/>
</dbReference>
<accession>A0A8E7G1U7</accession>
<reference evidence="2" key="1">
    <citation type="submission" date="2020-10" db="EMBL/GenBank/DDBJ databases">
        <title>CRESS DNA virus dark matter in the feces of wild birds.</title>
        <authorList>
            <person name="Yang S."/>
            <person name="Zhang W."/>
        </authorList>
    </citation>
    <scope>NUCLEOTIDE SEQUENCE</scope>
    <source>
        <strain evidence="2">Gbt104gen1</strain>
    </source>
</reference>
<evidence type="ECO:0000256" key="1">
    <source>
        <dbReference type="SAM" id="MobiDB-lite"/>
    </source>
</evidence>
<proteinExistence type="predicted"/>
<feature type="region of interest" description="Disordered" evidence="1">
    <location>
        <begin position="1"/>
        <end position="40"/>
    </location>
</feature>